<name>A0A1H9X164_9MICO</name>
<dbReference type="STRING" id="587636.SAMN05216199_3315"/>
<keyword evidence="1" id="KW-0472">Membrane</keyword>
<sequence length="324" mass="35103">MKRSVGLVMFGLGVLLLVMAPVLKFWAAPKLVRAPLDINVTLKAAGDNFQYLDAAAGRVVPITVDITRHIRGDVAAGNGDVAVYDETLCLTRDDNNQHPGCLRNDKRIIANYQDRIAFDRVTGYAVQGKKCGPEGNQECNASVDGEPTPHEGLGYKFPMHTQKKDYLYFDTVSKKAWPMKFKQVAKKQGLDVYVFEQTITDAPAMTSGVFPSLYSNVRTLWVEPTTGVIIHGQEQIDQRLTGLASTEPGAEMRDPALAGKTALKGTLAFTEGADKIQAKLANDGLSSIKAIELYLPLGALILGLILTVGGLVLARSPQQGAHRP</sequence>
<keyword evidence="1" id="KW-0812">Transmembrane</keyword>
<dbReference type="Proteomes" id="UP000199019">
    <property type="component" value="Unassembled WGS sequence"/>
</dbReference>
<gene>
    <name evidence="2" type="ORF">SAMN05216199_3315</name>
</gene>
<feature type="transmembrane region" description="Helical" evidence="1">
    <location>
        <begin position="293"/>
        <end position="314"/>
    </location>
</feature>
<evidence type="ECO:0000313" key="3">
    <source>
        <dbReference type="Proteomes" id="UP000199019"/>
    </source>
</evidence>
<dbReference type="Pfam" id="PF11271">
    <property type="entry name" value="PorA"/>
    <property type="match status" value="1"/>
</dbReference>
<keyword evidence="1" id="KW-1133">Transmembrane helix</keyword>
<dbReference type="InterPro" id="IPR021424">
    <property type="entry name" value="PorA"/>
</dbReference>
<dbReference type="AlphaFoldDB" id="A0A1H9X164"/>
<dbReference type="RefSeq" id="WP_218144351.1">
    <property type="nucleotide sequence ID" value="NZ_FOHB01000006.1"/>
</dbReference>
<dbReference type="EMBL" id="FOHB01000006">
    <property type="protein sequence ID" value="SES39844.1"/>
    <property type="molecule type" value="Genomic_DNA"/>
</dbReference>
<evidence type="ECO:0000313" key="2">
    <source>
        <dbReference type="EMBL" id="SES39844.1"/>
    </source>
</evidence>
<protein>
    <recommendedName>
        <fullName evidence="4">DUF3068 domain-containing protein</fullName>
    </recommendedName>
</protein>
<accession>A0A1H9X164</accession>
<proteinExistence type="predicted"/>
<evidence type="ECO:0000256" key="1">
    <source>
        <dbReference type="SAM" id="Phobius"/>
    </source>
</evidence>
<reference evidence="3" key="1">
    <citation type="submission" date="2016-10" db="EMBL/GenBank/DDBJ databases">
        <authorList>
            <person name="Varghese N."/>
            <person name="Submissions S."/>
        </authorList>
    </citation>
    <scope>NUCLEOTIDE SEQUENCE [LARGE SCALE GENOMIC DNA]</scope>
    <source>
        <strain evidence="3">CGMCC 1.6963</strain>
    </source>
</reference>
<organism evidence="2 3">
    <name type="scientific">Pedococcus cremeus</name>
    <dbReference type="NCBI Taxonomy" id="587636"/>
    <lineage>
        <taxon>Bacteria</taxon>
        <taxon>Bacillati</taxon>
        <taxon>Actinomycetota</taxon>
        <taxon>Actinomycetes</taxon>
        <taxon>Micrococcales</taxon>
        <taxon>Intrasporangiaceae</taxon>
        <taxon>Pedococcus</taxon>
    </lineage>
</organism>
<keyword evidence="3" id="KW-1185">Reference proteome</keyword>
<evidence type="ECO:0008006" key="4">
    <source>
        <dbReference type="Google" id="ProtNLM"/>
    </source>
</evidence>